<dbReference type="EMBL" id="RCSS01000040">
    <property type="protein sequence ID" value="RVD93349.1"/>
    <property type="molecule type" value="Genomic_DNA"/>
</dbReference>
<name>A0A437AQB0_9MICR</name>
<dbReference type="Gene3D" id="1.20.5.110">
    <property type="match status" value="1"/>
</dbReference>
<evidence type="ECO:0000256" key="1">
    <source>
        <dbReference type="PROSITE-ProRule" id="PRU00290"/>
    </source>
</evidence>
<dbReference type="SUPFAM" id="SSF58038">
    <property type="entry name" value="SNARE fusion complex"/>
    <property type="match status" value="1"/>
</dbReference>
<protein>
    <recommendedName>
        <fullName evidence="3">V-SNARE coiled-coil homology domain-containing protein</fullName>
    </recommendedName>
</protein>
<feature type="domain" description="V-SNARE coiled-coil homology" evidence="3">
    <location>
        <begin position="17"/>
        <end position="81"/>
    </location>
</feature>
<comment type="caution">
    <text evidence="4">The sequence shown here is derived from an EMBL/GenBank/DDBJ whole genome shotgun (WGS) entry which is preliminary data.</text>
</comment>
<keyword evidence="2" id="KW-0472">Membrane</keyword>
<dbReference type="PROSITE" id="PS50892">
    <property type="entry name" value="V_SNARE"/>
    <property type="match status" value="1"/>
</dbReference>
<dbReference type="InterPro" id="IPR042855">
    <property type="entry name" value="V_SNARE_CC"/>
</dbReference>
<dbReference type="OrthoDB" id="2192189at2759"/>
<evidence type="ECO:0000313" key="4">
    <source>
        <dbReference type="EMBL" id="RVD93349.1"/>
    </source>
</evidence>
<organism evidence="4 5">
    <name type="scientific">Tubulinosema ratisbonensis</name>
    <dbReference type="NCBI Taxonomy" id="291195"/>
    <lineage>
        <taxon>Eukaryota</taxon>
        <taxon>Fungi</taxon>
        <taxon>Fungi incertae sedis</taxon>
        <taxon>Microsporidia</taxon>
        <taxon>Tubulinosematoidea</taxon>
        <taxon>Tubulinosematidae</taxon>
        <taxon>Tubulinosema</taxon>
    </lineage>
</organism>
<accession>A0A437AQB0</accession>
<feature type="transmembrane region" description="Helical" evidence="2">
    <location>
        <begin position="78"/>
        <end position="98"/>
    </location>
</feature>
<reference evidence="4 5" key="1">
    <citation type="submission" date="2018-10" db="EMBL/GenBank/DDBJ databases">
        <title>Draft genome sequence of the microsporidian Tubulinosema ratisbonensis.</title>
        <authorList>
            <person name="Polonais V."/>
            <person name="Peyretaillade E."/>
            <person name="Niehus S."/>
            <person name="Wawrzyniak I."/>
            <person name="Franchet A."/>
            <person name="Gaspin C."/>
            <person name="Reichstadt M."/>
            <person name="Belser C."/>
            <person name="Labadie K."/>
            <person name="Delbac F."/>
            <person name="Ferrandon D."/>
        </authorList>
    </citation>
    <scope>NUCLEOTIDE SEQUENCE [LARGE SCALE GENOMIC DNA]</scope>
    <source>
        <strain evidence="4 5">Franzen</strain>
    </source>
</reference>
<dbReference type="AlphaFoldDB" id="A0A437AQB0"/>
<keyword evidence="1" id="KW-0175">Coiled coil</keyword>
<dbReference type="VEuPathDB" id="MicrosporidiaDB:TUBRATIS_001290"/>
<sequence>MLYDKRNKELLEKDTVTLKKLEKETDDFIKEQIKLLKQAYERYNSISELENQSNELEMKSTAFSRSVKKTSKKLKDKYYRTLFMILFVVLVVFSIGYFTNK</sequence>
<dbReference type="Pfam" id="PF00957">
    <property type="entry name" value="Synaptobrevin"/>
    <property type="match status" value="1"/>
</dbReference>
<proteinExistence type="predicted"/>
<gene>
    <name evidence="4" type="ORF">TUBRATIS_001290</name>
</gene>
<evidence type="ECO:0000259" key="3">
    <source>
        <dbReference type="PROSITE" id="PS50892"/>
    </source>
</evidence>
<keyword evidence="5" id="KW-1185">Reference proteome</keyword>
<dbReference type="Proteomes" id="UP000282876">
    <property type="component" value="Unassembled WGS sequence"/>
</dbReference>
<evidence type="ECO:0000313" key="5">
    <source>
        <dbReference type="Proteomes" id="UP000282876"/>
    </source>
</evidence>
<keyword evidence="2" id="KW-1133">Transmembrane helix</keyword>
<keyword evidence="2" id="KW-0812">Transmembrane</keyword>
<evidence type="ECO:0000256" key="2">
    <source>
        <dbReference type="SAM" id="Phobius"/>
    </source>
</evidence>